<dbReference type="EMBL" id="LWBS01000121">
    <property type="protein sequence ID" value="OAP95126.1"/>
    <property type="molecule type" value="Genomic_DNA"/>
</dbReference>
<comment type="caution">
    <text evidence="1">The sequence shown here is derived from an EMBL/GenBank/DDBJ whole genome shotgun (WGS) entry which is preliminary data.</text>
</comment>
<sequence length="161" mass="18002">MVSIKNHEHETNVKVPEGWQLAPKEPTTEMECAPDHEDCPTPDAAKAAYRAMLAAAPPSPLDIVTVSIIRPASSTNYGLTMSELTLEDFAEIELAASKAMSKWERGYACQDITVRHCISWWIMEEAYARGKRDVLEAITYTDSEGGIFNSKLDHVDLREYL</sequence>
<proteinExistence type="predicted"/>
<protein>
    <submittedName>
        <fullName evidence="1">Uncharacterized protein</fullName>
    </submittedName>
</protein>
<name>A0A179BTY8_RHILE</name>
<evidence type="ECO:0000313" key="1">
    <source>
        <dbReference type="EMBL" id="OAP95126.1"/>
    </source>
</evidence>
<reference evidence="1" key="1">
    <citation type="submission" date="2016-04" db="EMBL/GenBank/DDBJ databases">
        <title>Fast-growing isolate from the root nodules of Vavilovia formosa.</title>
        <authorList>
            <person name="Kimeklis A."/>
            <person name="Safronova V."/>
            <person name="Belimov A."/>
            <person name="Andronov E."/>
        </authorList>
    </citation>
    <scope>NUCLEOTIDE SEQUENCE [LARGE SCALE GENOMIC DNA]</scope>
    <source>
        <strain evidence="1">Vaf-46</strain>
    </source>
</reference>
<dbReference type="AlphaFoldDB" id="A0A179BTY8"/>
<gene>
    <name evidence="1" type="ORF">A4U53_18060</name>
</gene>
<organism evidence="1">
    <name type="scientific">Rhizobium leguminosarum</name>
    <dbReference type="NCBI Taxonomy" id="384"/>
    <lineage>
        <taxon>Bacteria</taxon>
        <taxon>Pseudomonadati</taxon>
        <taxon>Pseudomonadota</taxon>
        <taxon>Alphaproteobacteria</taxon>
        <taxon>Hyphomicrobiales</taxon>
        <taxon>Rhizobiaceae</taxon>
        <taxon>Rhizobium/Agrobacterium group</taxon>
        <taxon>Rhizobium</taxon>
    </lineage>
</organism>
<accession>A0A179BTY8</accession>